<evidence type="ECO:0000313" key="1">
    <source>
        <dbReference type="EMBL" id="RJP69611.1"/>
    </source>
</evidence>
<dbReference type="Proteomes" id="UP000285961">
    <property type="component" value="Unassembled WGS sequence"/>
</dbReference>
<accession>A0A419EXN4</accession>
<name>A0A419EXN4_9BACT</name>
<sequence>MNRQKQRKLLWLCLWRQLVKLENFSYSIAMKTLELLEKQYHYKISDSVKREIAEAVVQQLDSFIEA</sequence>
<reference evidence="1 2" key="1">
    <citation type="journal article" date="2017" name="ISME J.">
        <title>Energy and carbon metabolisms in a deep terrestrial subsurface fluid microbial community.</title>
        <authorList>
            <person name="Momper L."/>
            <person name="Jungbluth S.P."/>
            <person name="Lee M.D."/>
            <person name="Amend J.P."/>
        </authorList>
    </citation>
    <scope>NUCLEOTIDE SEQUENCE [LARGE SCALE GENOMIC DNA]</scope>
    <source>
        <strain evidence="1">SURF_17</strain>
    </source>
</reference>
<gene>
    <name evidence="1" type="ORF">C4532_10725</name>
</gene>
<evidence type="ECO:0000313" key="2">
    <source>
        <dbReference type="Proteomes" id="UP000285961"/>
    </source>
</evidence>
<dbReference type="AlphaFoldDB" id="A0A419EXN4"/>
<organism evidence="1 2">
    <name type="scientific">Candidatus Abyssobacteria bacterium SURF_17</name>
    <dbReference type="NCBI Taxonomy" id="2093361"/>
    <lineage>
        <taxon>Bacteria</taxon>
        <taxon>Pseudomonadati</taxon>
        <taxon>Candidatus Hydrogenedentota</taxon>
        <taxon>Candidatus Abyssobacteria</taxon>
    </lineage>
</organism>
<comment type="caution">
    <text evidence="1">The sequence shown here is derived from an EMBL/GenBank/DDBJ whole genome shotgun (WGS) entry which is preliminary data.</text>
</comment>
<proteinExistence type="predicted"/>
<protein>
    <submittedName>
        <fullName evidence="1">Uncharacterized protein</fullName>
    </submittedName>
</protein>
<dbReference type="EMBL" id="QZKI01000080">
    <property type="protein sequence ID" value="RJP69611.1"/>
    <property type="molecule type" value="Genomic_DNA"/>
</dbReference>